<dbReference type="GO" id="GO:0009451">
    <property type="term" value="P:RNA modification"/>
    <property type="evidence" value="ECO:0007669"/>
    <property type="project" value="InterPro"/>
</dbReference>
<dbReference type="PANTHER" id="PTHR47926">
    <property type="entry name" value="PENTATRICOPEPTIDE REPEAT-CONTAINING PROTEIN"/>
    <property type="match status" value="1"/>
</dbReference>
<accession>A0A5K0VLQ4</accession>
<evidence type="ECO:0000256" key="1">
    <source>
        <dbReference type="ARBA" id="ARBA00022737"/>
    </source>
</evidence>
<dbReference type="AlphaFoldDB" id="A0A5K0VLQ4"/>
<dbReference type="InterPro" id="IPR002885">
    <property type="entry name" value="PPR_rpt"/>
</dbReference>
<proteinExistence type="predicted"/>
<dbReference type="GO" id="GO:0003723">
    <property type="term" value="F:RNA binding"/>
    <property type="evidence" value="ECO:0007669"/>
    <property type="project" value="InterPro"/>
</dbReference>
<dbReference type="EMBL" id="LR721774">
    <property type="protein sequence ID" value="VVV41749.1"/>
    <property type="molecule type" value="Genomic_DNA"/>
</dbReference>
<dbReference type="InterPro" id="IPR011990">
    <property type="entry name" value="TPR-like_helical_dom_sf"/>
</dbReference>
<sequence length="113" mass="12868">MTIAFSALIGSGCVDDAQKVFNEKPHRDVVSWTTMIAAFVHKEKYKEVLKWFLLVQKDGGDSMYDGFACTFDLREFGVSRARKCGDISIEHDVLDRLPQRNMVTWCCMLSAHC</sequence>
<dbReference type="Gene3D" id="1.25.40.10">
    <property type="entry name" value="Tetratricopeptide repeat domain"/>
    <property type="match status" value="1"/>
</dbReference>
<gene>
    <name evidence="2" type="ORF">NYM_LOCUS2353</name>
</gene>
<keyword evidence="1" id="KW-0677">Repeat</keyword>
<dbReference type="InterPro" id="IPR046960">
    <property type="entry name" value="PPR_At4g14850-like_plant"/>
</dbReference>
<dbReference type="Gramene" id="NC1G0135360.1">
    <property type="protein sequence ID" value="NC1G0135360.1:cds"/>
    <property type="gene ID" value="NC1G0135360"/>
</dbReference>
<organism evidence="2">
    <name type="scientific">Nymphaea colorata</name>
    <name type="common">pocket water lily</name>
    <dbReference type="NCBI Taxonomy" id="210225"/>
    <lineage>
        <taxon>Eukaryota</taxon>
        <taxon>Viridiplantae</taxon>
        <taxon>Streptophyta</taxon>
        <taxon>Embryophyta</taxon>
        <taxon>Tracheophyta</taxon>
        <taxon>Spermatophyta</taxon>
        <taxon>Magnoliopsida</taxon>
        <taxon>Nymphaeales</taxon>
        <taxon>Nymphaeaceae</taxon>
        <taxon>Nymphaea</taxon>
    </lineage>
</organism>
<protein>
    <recommendedName>
        <fullName evidence="3">Pentatricopeptide repeat-containing protein</fullName>
    </recommendedName>
</protein>
<evidence type="ECO:0000313" key="2">
    <source>
        <dbReference type="EMBL" id="VVV41749.1"/>
    </source>
</evidence>
<reference evidence="2" key="1">
    <citation type="submission" date="2019-09" db="EMBL/GenBank/DDBJ databases">
        <authorList>
            <person name="Zhang L."/>
        </authorList>
    </citation>
    <scope>NUCLEOTIDE SEQUENCE</scope>
</reference>
<dbReference type="Pfam" id="PF01535">
    <property type="entry name" value="PPR"/>
    <property type="match status" value="1"/>
</dbReference>
<name>A0A5K0VLQ4_9MAGN</name>
<evidence type="ECO:0008006" key="3">
    <source>
        <dbReference type="Google" id="ProtNLM"/>
    </source>
</evidence>